<comment type="caution">
    <text evidence="2">The sequence shown here is derived from an EMBL/GenBank/DDBJ whole genome shotgun (WGS) entry which is preliminary data.</text>
</comment>
<keyword evidence="3" id="KW-1185">Reference proteome</keyword>
<dbReference type="GO" id="GO:0005886">
    <property type="term" value="C:plasma membrane"/>
    <property type="evidence" value="ECO:0007669"/>
    <property type="project" value="TreeGrafter"/>
</dbReference>
<dbReference type="InterPro" id="IPR007844">
    <property type="entry name" value="AsmA"/>
</dbReference>
<sequence>MLTGLLRLGLAALAFLLFIVIAVAAALLWFDPSAHLPRANAWLSEAVGAPVEIEGEFTLALLPRPAISADRVSVGDVDPLDGAVLHGLRADVHLLSLLSGEPVLRRVWIEHLTADTAVGHVQGSDIELLEAGLNTEARLRMNLSLDHTSGNTATGTFAARLRPDPDANSLQVQIDDLSLHVGNGSETREGWPLTLQGLVGLNQPDREVTLQDVQLQAAEIAVVMTGALRAEADGYSALGRLAIESDNFRAGLQRLFGFELDAEDDTALRRVSLESGFRLEAGEFAFRDADLRVDEASAEASIRYTGGEDPLLQFDAAIIDLEADRYTPEEVDPAIIRFLVHGLLDLASAMRLDGSLDFNALTSLGLVLDRLQLGVTSDRSTLRFEPARADLYGGSIHGNLRADLGSEPEQARMDLSIVDVDLAELQNVLFDLVALDARVDADLRARFIAREPADFLDSLDLEVDLLLREGEILGFSLKDMVEDAVPRALGGQDRDAFADGAGTRFTNLTGDLTLRDRQLRNDEAQARSDHFRADGQGELSLPGGELDYRIDLTLVEAFDTPSETLLGWLEGRSVPLRLHGPLNDLSLDVEWGDDVEDLEDEPSAGAH</sequence>
<evidence type="ECO:0000313" key="2">
    <source>
        <dbReference type="EMBL" id="MCP1676384.1"/>
    </source>
</evidence>
<dbReference type="EMBL" id="JALJXV010000009">
    <property type="protein sequence ID" value="MCP1676384.1"/>
    <property type="molecule type" value="Genomic_DNA"/>
</dbReference>
<name>A0AAE3KD31_9GAMM</name>
<proteinExistence type="predicted"/>
<dbReference type="RefSeq" id="WP_253482399.1">
    <property type="nucleotide sequence ID" value="NZ_JALJXV010000009.1"/>
</dbReference>
<dbReference type="AlphaFoldDB" id="A0AAE3KD31"/>
<dbReference type="Pfam" id="PF05170">
    <property type="entry name" value="AsmA"/>
    <property type="match status" value="1"/>
</dbReference>
<dbReference type="InterPro" id="IPR052894">
    <property type="entry name" value="AsmA-related"/>
</dbReference>
<evidence type="ECO:0000259" key="1">
    <source>
        <dbReference type="Pfam" id="PF05170"/>
    </source>
</evidence>
<dbReference type="GO" id="GO:0090313">
    <property type="term" value="P:regulation of protein targeting to membrane"/>
    <property type="evidence" value="ECO:0007669"/>
    <property type="project" value="TreeGrafter"/>
</dbReference>
<feature type="domain" description="AsmA" evidence="1">
    <location>
        <begin position="346"/>
        <end position="516"/>
    </location>
</feature>
<organism evidence="2 3">
    <name type="scientific">Natronocella acetinitrilica</name>
    <dbReference type="NCBI Taxonomy" id="414046"/>
    <lineage>
        <taxon>Bacteria</taxon>
        <taxon>Pseudomonadati</taxon>
        <taxon>Pseudomonadota</taxon>
        <taxon>Gammaproteobacteria</taxon>
        <taxon>Chromatiales</taxon>
        <taxon>Ectothiorhodospiraceae</taxon>
        <taxon>Natronocella</taxon>
    </lineage>
</organism>
<reference evidence="2" key="1">
    <citation type="submission" date="2022-03" db="EMBL/GenBank/DDBJ databases">
        <title>Genomic Encyclopedia of Type Strains, Phase III (KMG-III): the genomes of soil and plant-associated and newly described type strains.</title>
        <authorList>
            <person name="Whitman W."/>
        </authorList>
    </citation>
    <scope>NUCLEOTIDE SEQUENCE</scope>
    <source>
        <strain evidence="2">ANL 6-2</strain>
    </source>
</reference>
<dbReference type="PANTHER" id="PTHR30441">
    <property type="entry name" value="DUF748 DOMAIN-CONTAINING PROTEIN"/>
    <property type="match status" value="1"/>
</dbReference>
<dbReference type="PANTHER" id="PTHR30441:SF4">
    <property type="entry name" value="PROTEIN ASMA"/>
    <property type="match status" value="1"/>
</dbReference>
<gene>
    <name evidence="2" type="ORF">J2T57_003545</name>
</gene>
<accession>A0AAE3KD31</accession>
<evidence type="ECO:0000313" key="3">
    <source>
        <dbReference type="Proteomes" id="UP001205843"/>
    </source>
</evidence>
<dbReference type="Proteomes" id="UP001205843">
    <property type="component" value="Unassembled WGS sequence"/>
</dbReference>
<protein>
    <submittedName>
        <fullName evidence="2">Uncharacterized protein involved in outer membrane biogenesis</fullName>
    </submittedName>
</protein>